<dbReference type="InterPro" id="IPR011990">
    <property type="entry name" value="TPR-like_helical_dom_sf"/>
</dbReference>
<dbReference type="SMART" id="SM00530">
    <property type="entry name" value="HTH_XRE"/>
    <property type="match status" value="1"/>
</dbReference>
<dbReference type="InterPro" id="IPR053163">
    <property type="entry name" value="HTH-type_regulator_Rgg"/>
</dbReference>
<dbReference type="SUPFAM" id="SSF47413">
    <property type="entry name" value="lambda repressor-like DNA-binding domains"/>
    <property type="match status" value="1"/>
</dbReference>
<dbReference type="RefSeq" id="WP_204204528.1">
    <property type="nucleotide sequence ID" value="NZ_JAFELM010000039.1"/>
</dbReference>
<name>A0ABS2DL07_9BACI</name>
<dbReference type="PANTHER" id="PTHR37038">
    <property type="entry name" value="TRANSCRIPTIONAL REGULATOR-RELATED"/>
    <property type="match status" value="1"/>
</dbReference>
<dbReference type="PANTHER" id="PTHR37038:SF14">
    <property type="entry name" value="TRANSCRIPTIONAL ACTIVATOR"/>
    <property type="match status" value="1"/>
</dbReference>
<keyword evidence="4" id="KW-1185">Reference proteome</keyword>
<evidence type="ECO:0000313" key="3">
    <source>
        <dbReference type="EMBL" id="MBM6619175.1"/>
    </source>
</evidence>
<dbReference type="Proteomes" id="UP001518925">
    <property type="component" value="Unassembled WGS sequence"/>
</dbReference>
<evidence type="ECO:0000256" key="1">
    <source>
        <dbReference type="PROSITE-ProRule" id="PRU00339"/>
    </source>
</evidence>
<dbReference type="EMBL" id="JAFELM010000039">
    <property type="protein sequence ID" value="MBM6619175.1"/>
    <property type="molecule type" value="Genomic_DNA"/>
</dbReference>
<dbReference type="InterPro" id="IPR010982">
    <property type="entry name" value="Lambda_DNA-bd_dom_sf"/>
</dbReference>
<gene>
    <name evidence="3" type="ORF">JR050_16015</name>
</gene>
<dbReference type="PROSITE" id="PS50005">
    <property type="entry name" value="TPR"/>
    <property type="match status" value="1"/>
</dbReference>
<sequence length="302" mass="35216">MLKWDSERLGEEIKNLRLMAGITQKELADGVNLSQAAISKLENGNTGNTPNAPNLLLIAEFLGYPIDYFFLTATHTSVDYAKNVKEKIRDYIKNQDYENAYSYIKRESKQRVFQENRVNQQFLKWQEGVALYYINNNKEETLSLLEEALSLSICSPKLQSERNIEILNSIGITHFESKDMDSAIETFEKALKQYKKIPYIEEATIKTKLFYNLAKTYTRKKEYDYSNELCLEAIKWTVDHHRLRLLGKLHYHIGFNYLQMKKYSEAHGFLSKSIVFLEVENDHKSLQVAKEKLELTSKKLKG</sequence>
<reference evidence="3 4" key="1">
    <citation type="submission" date="2021-02" db="EMBL/GenBank/DDBJ databases">
        <title>Bacillus sp. RD4P76, an endophyte from a halophyte.</title>
        <authorList>
            <person name="Sun J.-Q."/>
        </authorList>
    </citation>
    <scope>NUCLEOTIDE SEQUENCE [LARGE SCALE GENOMIC DNA]</scope>
    <source>
        <strain evidence="3 4">RD4P76</strain>
    </source>
</reference>
<feature type="repeat" description="TPR" evidence="1">
    <location>
        <begin position="164"/>
        <end position="197"/>
    </location>
</feature>
<dbReference type="Pfam" id="PF18768">
    <property type="entry name" value="RNPP_C"/>
    <property type="match status" value="1"/>
</dbReference>
<protein>
    <submittedName>
        <fullName evidence="3">Helix-turn-helix transcriptional regulator</fullName>
    </submittedName>
</protein>
<organism evidence="3 4">
    <name type="scientific">Bacillus suaedaesalsae</name>
    <dbReference type="NCBI Taxonomy" id="2810349"/>
    <lineage>
        <taxon>Bacteria</taxon>
        <taxon>Bacillati</taxon>
        <taxon>Bacillota</taxon>
        <taxon>Bacilli</taxon>
        <taxon>Bacillales</taxon>
        <taxon>Bacillaceae</taxon>
        <taxon>Bacillus</taxon>
    </lineage>
</organism>
<dbReference type="SMART" id="SM00028">
    <property type="entry name" value="TPR"/>
    <property type="match status" value="3"/>
</dbReference>
<evidence type="ECO:0000259" key="2">
    <source>
        <dbReference type="PROSITE" id="PS50943"/>
    </source>
</evidence>
<comment type="caution">
    <text evidence="3">The sequence shown here is derived from an EMBL/GenBank/DDBJ whole genome shotgun (WGS) entry which is preliminary data.</text>
</comment>
<feature type="domain" description="HTH cro/C1-type" evidence="2">
    <location>
        <begin position="13"/>
        <end position="69"/>
    </location>
</feature>
<keyword evidence="1" id="KW-0802">TPR repeat</keyword>
<dbReference type="Gene3D" id="1.25.40.10">
    <property type="entry name" value="Tetratricopeptide repeat domain"/>
    <property type="match status" value="1"/>
</dbReference>
<evidence type="ECO:0000313" key="4">
    <source>
        <dbReference type="Proteomes" id="UP001518925"/>
    </source>
</evidence>
<dbReference type="SUPFAM" id="SSF48452">
    <property type="entry name" value="TPR-like"/>
    <property type="match status" value="2"/>
</dbReference>
<proteinExistence type="predicted"/>
<accession>A0ABS2DL07</accession>
<dbReference type="InterPro" id="IPR001387">
    <property type="entry name" value="Cro/C1-type_HTH"/>
</dbReference>
<dbReference type="PROSITE" id="PS50943">
    <property type="entry name" value="HTH_CROC1"/>
    <property type="match status" value="1"/>
</dbReference>
<dbReference type="InterPro" id="IPR041315">
    <property type="entry name" value="PlcR_TPR"/>
</dbReference>
<dbReference type="CDD" id="cd00093">
    <property type="entry name" value="HTH_XRE"/>
    <property type="match status" value="1"/>
</dbReference>
<dbReference type="Pfam" id="PF01381">
    <property type="entry name" value="HTH_3"/>
    <property type="match status" value="1"/>
</dbReference>
<dbReference type="InterPro" id="IPR019734">
    <property type="entry name" value="TPR_rpt"/>
</dbReference>